<evidence type="ECO:0000313" key="3">
    <source>
        <dbReference type="Proteomes" id="UP000193179"/>
    </source>
</evidence>
<dbReference type="EMBL" id="CP133648">
    <property type="protein sequence ID" value="WNE84667.1"/>
    <property type="molecule type" value="Genomic_DNA"/>
</dbReference>
<dbReference type="RefSeq" id="WP_143239805.1">
    <property type="nucleotide sequence ID" value="NZ_CP133648.1"/>
</dbReference>
<protein>
    <submittedName>
        <fullName evidence="2">Uncharacterized protein</fullName>
    </submittedName>
</protein>
<proteinExistence type="predicted"/>
<feature type="region of interest" description="Disordered" evidence="1">
    <location>
        <begin position="1"/>
        <end position="100"/>
    </location>
</feature>
<organism evidence="2 3">
    <name type="scientific">Bifidobacterium adolescentis</name>
    <dbReference type="NCBI Taxonomy" id="1680"/>
    <lineage>
        <taxon>Bacteria</taxon>
        <taxon>Bacillati</taxon>
        <taxon>Actinomycetota</taxon>
        <taxon>Actinomycetes</taxon>
        <taxon>Bifidobacteriales</taxon>
        <taxon>Bifidobacteriaceae</taxon>
        <taxon>Bifidobacterium</taxon>
    </lineage>
</organism>
<accession>A0AAF1A2Q6</accession>
<name>A0AAF1A2Q6_BIFAD</name>
<evidence type="ECO:0000313" key="2">
    <source>
        <dbReference type="EMBL" id="WNE84667.1"/>
    </source>
</evidence>
<reference evidence="2" key="1">
    <citation type="journal article" date="2016" name="Sci. Rep.">
        <title>Evaluation of genetic diversity among strains of the human gut commensal Bifidobacterium adolescentis.</title>
        <authorList>
            <person name="Duranti S."/>
            <person name="Milani C."/>
            <person name="Lugli G.A."/>
            <person name="Mancabelli L."/>
            <person name="Turroni F."/>
            <person name="Ferrario C."/>
            <person name="Mangifesta M."/>
            <person name="Viappiani A."/>
            <person name="Sanchez B."/>
            <person name="Margolles A."/>
            <person name="van Sinderen D."/>
            <person name="Ventura M."/>
        </authorList>
    </citation>
    <scope>NUCLEOTIDE SEQUENCE</scope>
    <source>
        <strain evidence="2">703B</strain>
    </source>
</reference>
<feature type="compositionally biased region" description="Basic and acidic residues" evidence="1">
    <location>
        <begin position="13"/>
        <end position="37"/>
    </location>
</feature>
<reference evidence="2" key="2">
    <citation type="submission" date="2023-09" db="EMBL/GenBank/DDBJ databases">
        <title>Ecological and genomic based identification of the Bifidobacterium adolescentis prototype of the healthy human gut microbiota.</title>
        <authorList>
            <person name="Lugli G.A."/>
            <person name="Argentini C."/>
            <person name="Tarracchini C."/>
            <person name="Fontana F."/>
            <person name="Alessandri G."/>
            <person name="Mancabelli L."/>
            <person name="Milani C."/>
            <person name="Turroni F."/>
            <person name="Ventura M."/>
        </authorList>
    </citation>
    <scope>NUCLEOTIDE SEQUENCE</scope>
    <source>
        <strain evidence="2">703B</strain>
    </source>
</reference>
<dbReference type="AlphaFoldDB" id="A0AAF1A2Q6"/>
<sequence length="100" mass="11470">MHAMLRNGYGTYRESDKNGYTDKKQSKTKGKPKENTQKKKPYTTKSKPKEQAIQQQTEKYPYPQPKQKTKNYTYQKETTGVLHPASRLTPGNGGIPPFYG</sequence>
<gene>
    <name evidence="2" type="ORF">B0703_06540</name>
</gene>
<dbReference type="Proteomes" id="UP000193179">
    <property type="component" value="Chromosome"/>
</dbReference>
<evidence type="ECO:0000256" key="1">
    <source>
        <dbReference type="SAM" id="MobiDB-lite"/>
    </source>
</evidence>